<protein>
    <submittedName>
        <fullName evidence="1">Co-chaperonin</fullName>
    </submittedName>
</protein>
<reference evidence="1" key="1">
    <citation type="journal article" date="2021" name="Proc. Natl. Acad. Sci. U.S.A.">
        <title>A Catalog of Tens of Thousands of Viruses from Human Metagenomes Reveals Hidden Associations with Chronic Diseases.</title>
        <authorList>
            <person name="Tisza M.J."/>
            <person name="Buck C.B."/>
        </authorList>
    </citation>
    <scope>NUCLEOTIDE SEQUENCE</scope>
    <source>
        <strain evidence="1">CtPYc18</strain>
    </source>
</reference>
<proteinExistence type="predicted"/>
<sequence length="146" mass="16656">MIIVKKVKPLFTTVITTMDIISNNDMYVAGTSIIDINKVKNSVNEFQKVVAVGPHVQGINVGDMVCINPMRFAKPVQKRKTGDSIKDNMEEYSVEMKYQFDIIEIDGKPHLKLQDRDIDYVVEVYEDFNENPAVITEDDLKPKFEA</sequence>
<name>A0A8S5RCF0_9VIRU</name>
<organism evidence="1">
    <name type="scientific">virus sp. ctPYc18</name>
    <dbReference type="NCBI Taxonomy" id="2828251"/>
    <lineage>
        <taxon>Viruses</taxon>
    </lineage>
</organism>
<accession>A0A8S5RCF0</accession>
<evidence type="ECO:0000313" key="1">
    <source>
        <dbReference type="EMBL" id="DAE29023.1"/>
    </source>
</evidence>
<dbReference type="EMBL" id="BK059092">
    <property type="protein sequence ID" value="DAE29023.1"/>
    <property type="molecule type" value="Genomic_DNA"/>
</dbReference>